<evidence type="ECO:0000256" key="6">
    <source>
        <dbReference type="RuleBase" id="RU004182"/>
    </source>
</evidence>
<reference evidence="8 9" key="1">
    <citation type="submission" date="2019-07" db="EMBL/GenBank/DDBJ databases">
        <title>Draft genome for Aliikangiella sp. M105.</title>
        <authorList>
            <person name="Wang G."/>
        </authorList>
    </citation>
    <scope>NUCLEOTIDE SEQUENCE [LARGE SCALE GENOMIC DNA]</scope>
    <source>
        <strain evidence="8 9">M105</strain>
    </source>
</reference>
<evidence type="ECO:0000256" key="5">
    <source>
        <dbReference type="PIRSR" id="PIRSR602081-2"/>
    </source>
</evidence>
<evidence type="ECO:0000256" key="3">
    <source>
        <dbReference type="ARBA" id="ARBA00022827"/>
    </source>
</evidence>
<feature type="binding site" evidence="4">
    <location>
        <begin position="374"/>
        <end position="376"/>
    </location>
    <ligand>
        <name>FAD</name>
        <dbReference type="ChEBI" id="CHEBI:57692"/>
    </ligand>
</feature>
<dbReference type="PRINTS" id="PR00147">
    <property type="entry name" value="DNAPHOTLYASE"/>
</dbReference>
<keyword evidence="8" id="KW-0456">Lyase</keyword>
<comment type="similarity">
    <text evidence="6">Belongs to the DNA photolyase family.</text>
</comment>
<keyword evidence="9" id="KW-1185">Reference proteome</keyword>
<comment type="cofactor">
    <cofactor evidence="4">
        <name>FAD</name>
        <dbReference type="ChEBI" id="CHEBI:57692"/>
    </cofactor>
    <text evidence="4">Binds 1 FAD per subunit.</text>
</comment>
<dbReference type="GO" id="GO:0003904">
    <property type="term" value="F:deoxyribodipyrimidine photo-lyase activity"/>
    <property type="evidence" value="ECO:0007669"/>
    <property type="project" value="TreeGrafter"/>
</dbReference>
<comment type="caution">
    <text evidence="8">The sequence shown here is derived from an EMBL/GenBank/DDBJ whole genome shotgun (WGS) entry which is preliminary data.</text>
</comment>
<feature type="binding site" evidence="4">
    <location>
        <begin position="241"/>
        <end position="245"/>
    </location>
    <ligand>
        <name>FAD</name>
        <dbReference type="ChEBI" id="CHEBI:57692"/>
    </ligand>
</feature>
<dbReference type="Gene3D" id="3.40.50.620">
    <property type="entry name" value="HUPs"/>
    <property type="match status" value="1"/>
</dbReference>
<evidence type="ECO:0000256" key="4">
    <source>
        <dbReference type="PIRSR" id="PIRSR602081-1"/>
    </source>
</evidence>
<evidence type="ECO:0000313" key="8">
    <source>
        <dbReference type="EMBL" id="TQV84942.1"/>
    </source>
</evidence>
<dbReference type="InterPro" id="IPR036134">
    <property type="entry name" value="Crypto/Photolyase_FAD-like_sf"/>
</dbReference>
<evidence type="ECO:0000259" key="7">
    <source>
        <dbReference type="PROSITE" id="PS51645"/>
    </source>
</evidence>
<feature type="binding site" evidence="4">
    <location>
        <position position="229"/>
    </location>
    <ligand>
        <name>FAD</name>
        <dbReference type="ChEBI" id="CHEBI:57692"/>
    </ligand>
</feature>
<dbReference type="SUPFAM" id="SSF48173">
    <property type="entry name" value="Cryptochrome/photolyase FAD-binding domain"/>
    <property type="match status" value="1"/>
</dbReference>
<feature type="binding site" evidence="4">
    <location>
        <begin position="276"/>
        <end position="283"/>
    </location>
    <ligand>
        <name>FAD</name>
        <dbReference type="ChEBI" id="CHEBI:57692"/>
    </ligand>
</feature>
<gene>
    <name evidence="8" type="ORF">FLL46_21350</name>
</gene>
<dbReference type="Gene3D" id="1.10.579.10">
    <property type="entry name" value="DNA Cyclobutane Dipyrimidine Photolyase, subunit A, domain 3"/>
    <property type="match status" value="1"/>
</dbReference>
<feature type="domain" description="Photolyase/cryptochrome alpha/beta" evidence="7">
    <location>
        <begin position="1"/>
        <end position="133"/>
    </location>
</feature>
<name>A0A545U644_9GAMM</name>
<dbReference type="PANTHER" id="PTHR11455:SF9">
    <property type="entry name" value="CRYPTOCHROME CIRCADIAN CLOCK 5 ISOFORM X1"/>
    <property type="match status" value="1"/>
</dbReference>
<dbReference type="InterPro" id="IPR014729">
    <property type="entry name" value="Rossmann-like_a/b/a_fold"/>
</dbReference>
<dbReference type="GO" id="GO:0009416">
    <property type="term" value="P:response to light stimulus"/>
    <property type="evidence" value="ECO:0007669"/>
    <property type="project" value="TreeGrafter"/>
</dbReference>
<dbReference type="RefSeq" id="WP_142933528.1">
    <property type="nucleotide sequence ID" value="NZ_ML660169.1"/>
</dbReference>
<dbReference type="OrthoDB" id="9772484at2"/>
<organism evidence="8 9">
    <name type="scientific">Aliikangiella coralliicola</name>
    <dbReference type="NCBI Taxonomy" id="2592383"/>
    <lineage>
        <taxon>Bacteria</taxon>
        <taxon>Pseudomonadati</taxon>
        <taxon>Pseudomonadota</taxon>
        <taxon>Gammaproteobacteria</taxon>
        <taxon>Oceanospirillales</taxon>
        <taxon>Pleioneaceae</taxon>
        <taxon>Aliikangiella</taxon>
    </lineage>
</organism>
<dbReference type="GO" id="GO:0071949">
    <property type="term" value="F:FAD binding"/>
    <property type="evidence" value="ECO:0007669"/>
    <property type="project" value="TreeGrafter"/>
</dbReference>
<dbReference type="AlphaFoldDB" id="A0A545U644"/>
<evidence type="ECO:0000256" key="1">
    <source>
        <dbReference type="ARBA" id="ARBA00001932"/>
    </source>
</evidence>
<dbReference type="Proteomes" id="UP000315439">
    <property type="component" value="Unassembled WGS sequence"/>
</dbReference>
<feature type="site" description="Electron transfer via tryptophanyl radical" evidence="5">
    <location>
        <position position="361"/>
    </location>
</feature>
<dbReference type="InterPro" id="IPR005101">
    <property type="entry name" value="Cryptochr/Photolyase_FAD-bd"/>
</dbReference>
<keyword evidence="2 4" id="KW-0285">Flavoprotein</keyword>
<accession>A0A545U644</accession>
<evidence type="ECO:0000313" key="9">
    <source>
        <dbReference type="Proteomes" id="UP000315439"/>
    </source>
</evidence>
<dbReference type="EMBL" id="VIKS01000013">
    <property type="protein sequence ID" value="TQV84942.1"/>
    <property type="molecule type" value="Genomic_DNA"/>
</dbReference>
<dbReference type="PROSITE" id="PS51645">
    <property type="entry name" value="PHR_CRY_ALPHA_BETA"/>
    <property type="match status" value="1"/>
</dbReference>
<dbReference type="SUPFAM" id="SSF52425">
    <property type="entry name" value="Cryptochrome/photolyase, N-terminal domain"/>
    <property type="match status" value="1"/>
</dbReference>
<feature type="site" description="Electron transfer via tryptophanyl radical" evidence="5">
    <location>
        <position position="384"/>
    </location>
</feature>
<feature type="binding site" evidence="4">
    <location>
        <position position="273"/>
    </location>
    <ligand>
        <name>FAD</name>
        <dbReference type="ChEBI" id="CHEBI:57692"/>
    </ligand>
</feature>
<dbReference type="PANTHER" id="PTHR11455">
    <property type="entry name" value="CRYPTOCHROME"/>
    <property type="match status" value="1"/>
</dbReference>
<comment type="cofactor">
    <cofactor evidence="1">
        <name>(6R)-5,10-methylene-5,6,7,8-tetrahydrofolate</name>
        <dbReference type="ChEBI" id="CHEBI:15636"/>
    </cofactor>
</comment>
<dbReference type="Gene3D" id="1.25.40.80">
    <property type="match status" value="1"/>
</dbReference>
<dbReference type="GO" id="GO:0003677">
    <property type="term" value="F:DNA binding"/>
    <property type="evidence" value="ECO:0007669"/>
    <property type="project" value="TreeGrafter"/>
</dbReference>
<dbReference type="InterPro" id="IPR036155">
    <property type="entry name" value="Crypto/Photolyase_N_sf"/>
</dbReference>
<dbReference type="InterPro" id="IPR002081">
    <property type="entry name" value="Cryptochrome/DNA_photolyase_1"/>
</dbReference>
<dbReference type="Pfam" id="PF00875">
    <property type="entry name" value="DNA_photolyase"/>
    <property type="match status" value="1"/>
</dbReference>
<feature type="site" description="Electron transfer via tryptophanyl radical" evidence="5">
    <location>
        <position position="308"/>
    </location>
</feature>
<keyword evidence="3 4" id="KW-0274">FAD</keyword>
<keyword evidence="6" id="KW-0157">Chromophore</keyword>
<dbReference type="Pfam" id="PF03441">
    <property type="entry name" value="FAD_binding_7"/>
    <property type="match status" value="1"/>
</dbReference>
<dbReference type="InterPro" id="IPR006050">
    <property type="entry name" value="DNA_photolyase_N"/>
</dbReference>
<proteinExistence type="inferred from homology"/>
<protein>
    <submittedName>
        <fullName evidence="8">Deoxyribodipyrimidine photo-lyase</fullName>
    </submittedName>
</protein>
<evidence type="ECO:0000256" key="2">
    <source>
        <dbReference type="ARBA" id="ARBA00022630"/>
    </source>
</evidence>
<sequence>MNLIWFRNDLRVDDNPALHHAVNDKAQQTVAVYLLCQTQWELHNVGNNQRALIACALENLKEKLNGLNIPLLVVDADTFSQVPDILSAICHQFNIQNLYFNVEYPLNERLRDRRVVDVLAGKVKCHRFVADSLVAPWEIVTGERQGYKVYSAFARAVYRNIDQQPVVTYSPPDKLPKENLSLVDFSKVSSATSGEPIKVTPTAKRVPDVAEQKMHKKLRVFCKNTIDQYESDRDFPAIEGTSDLSAALAVGTISVRRCYQVAKDVAGEKAHKWIGELIWRDFYRSVIWHFPDICKGRAFNPVDSQLTWSRSIQNELAWQKGETGIPIIDAAMQQLIQTGWMHNRLRMIVASYFTKNLWLDWRKGEAFFAQHLFDYDFASNNGGWQWCASVGTDAAPYFRIFNPQAQQKKFDVDAFFIKQWVPALKSIDAKTIHRFESQEISGYFKPQVDLKLSRKLAIENFKKAKTAT</sequence>